<dbReference type="GO" id="GO:0003676">
    <property type="term" value="F:nucleic acid binding"/>
    <property type="evidence" value="ECO:0007669"/>
    <property type="project" value="InterPro"/>
</dbReference>
<evidence type="ECO:0000313" key="8">
    <source>
        <dbReference type="EMBL" id="RVU41693.1"/>
    </source>
</evidence>
<comment type="similarity">
    <text evidence="6">Belongs to the methyltransferase superfamily. tRNA (adenine-N(6)-)-methyltransferase family.</text>
</comment>
<keyword evidence="4 6" id="KW-0949">S-adenosyl-L-methionine</keyword>
<evidence type="ECO:0000256" key="5">
    <source>
        <dbReference type="ARBA" id="ARBA00022694"/>
    </source>
</evidence>
<proteinExistence type="inferred from homology"/>
<dbReference type="GO" id="GO:0005737">
    <property type="term" value="C:cytoplasm"/>
    <property type="evidence" value="ECO:0007669"/>
    <property type="project" value="UniProtKB-SubCell"/>
</dbReference>
<dbReference type="RefSeq" id="WP_127697090.1">
    <property type="nucleotide sequence ID" value="NZ_SACS01000001.1"/>
</dbReference>
<gene>
    <name evidence="8" type="ORF">EOE67_00385</name>
</gene>
<dbReference type="GO" id="GO:0032259">
    <property type="term" value="P:methylation"/>
    <property type="evidence" value="ECO:0007669"/>
    <property type="project" value="UniProtKB-KW"/>
</dbReference>
<evidence type="ECO:0000313" key="9">
    <source>
        <dbReference type="Proteomes" id="UP000283077"/>
    </source>
</evidence>
<keyword evidence="9" id="KW-1185">Reference proteome</keyword>
<dbReference type="InterPro" id="IPR029063">
    <property type="entry name" value="SAM-dependent_MTases_sf"/>
</dbReference>
<dbReference type="EC" id="2.1.1.223" evidence="6"/>
<dbReference type="OrthoDB" id="5383291at2"/>
<reference evidence="8 9" key="1">
    <citation type="submission" date="2019-01" db="EMBL/GenBank/DDBJ databases">
        <authorList>
            <person name="Chen W.-M."/>
        </authorList>
    </citation>
    <scope>NUCLEOTIDE SEQUENCE [LARGE SCALE GENOMIC DNA]</scope>
    <source>
        <strain evidence="8 9">KYPC3</strain>
    </source>
</reference>
<dbReference type="InterPro" id="IPR007848">
    <property type="entry name" value="Small_mtfrase_dom"/>
</dbReference>
<sequence>MSTGFRCKQFYVDHRDCAMKVSTDALLLGAWTQLPAAGAILDIGTGSGILTLMLAQRCQQQAAMILDAIELDSSAAAVAAENFRQSPWSARIRLIKGDILTYPASADHPSDRRYHLVISNPPFFVDSLKAADPKRNQARHTDTLSFADLLNVAADLLTPDGVFSLVLPTAGAAQMIMLAQQSGWVLLRQCWVQSKAGKPPLRCLFSLSRRSPSSVDERVSEQLLIHAFDGSYSDEYRALLRDFYLKF</sequence>
<dbReference type="PANTHER" id="PTHR47739">
    <property type="entry name" value="TRNA1(VAL) (ADENINE(37)-N6)-METHYLTRANSFERASE"/>
    <property type="match status" value="1"/>
</dbReference>
<accession>A0A437R4M5</accession>
<feature type="domain" description="Methyltransferase small" evidence="7">
    <location>
        <begin position="27"/>
        <end position="169"/>
    </location>
</feature>
<dbReference type="PANTHER" id="PTHR47739:SF1">
    <property type="entry name" value="TRNA1(VAL) (ADENINE(37)-N6)-METHYLTRANSFERASE"/>
    <property type="match status" value="1"/>
</dbReference>
<keyword evidence="2 6" id="KW-0489">Methyltransferase</keyword>
<comment type="subcellular location">
    <subcellularLocation>
        <location evidence="6">Cytoplasm</location>
    </subcellularLocation>
</comment>
<dbReference type="Gene3D" id="3.40.50.150">
    <property type="entry name" value="Vaccinia Virus protein VP39"/>
    <property type="match status" value="1"/>
</dbReference>
<dbReference type="CDD" id="cd02440">
    <property type="entry name" value="AdoMet_MTases"/>
    <property type="match status" value="1"/>
</dbReference>
<evidence type="ECO:0000259" key="7">
    <source>
        <dbReference type="Pfam" id="PF05175"/>
    </source>
</evidence>
<dbReference type="HAMAP" id="MF_01872">
    <property type="entry name" value="tRNA_methyltr_YfiC"/>
    <property type="match status" value="1"/>
</dbReference>
<dbReference type="InterPro" id="IPR002052">
    <property type="entry name" value="DNA_methylase_N6_adenine_CS"/>
</dbReference>
<evidence type="ECO:0000256" key="4">
    <source>
        <dbReference type="ARBA" id="ARBA00022691"/>
    </source>
</evidence>
<protein>
    <recommendedName>
        <fullName evidence="6">tRNA1(Val) (adenine(37)-N6)-methyltransferase</fullName>
        <ecNumber evidence="6">2.1.1.223</ecNumber>
    </recommendedName>
    <alternativeName>
        <fullName evidence="6">tRNA m6A37 methyltransferase</fullName>
    </alternativeName>
</protein>
<dbReference type="GO" id="GO:0016430">
    <property type="term" value="F:tRNA (adenine-N6)-methyltransferase activity"/>
    <property type="evidence" value="ECO:0007669"/>
    <property type="project" value="UniProtKB-UniRule"/>
</dbReference>
<dbReference type="GO" id="GO:0008033">
    <property type="term" value="P:tRNA processing"/>
    <property type="evidence" value="ECO:0007669"/>
    <property type="project" value="UniProtKB-UniRule"/>
</dbReference>
<comment type="function">
    <text evidence="6">Specifically methylates the adenine in position 37 of tRNA(1)(Val) (anticodon cmo5UAC).</text>
</comment>
<evidence type="ECO:0000256" key="2">
    <source>
        <dbReference type="ARBA" id="ARBA00022603"/>
    </source>
</evidence>
<keyword evidence="1 6" id="KW-0963">Cytoplasm</keyword>
<dbReference type="Proteomes" id="UP000283077">
    <property type="component" value="Unassembled WGS sequence"/>
</dbReference>
<evidence type="ECO:0000256" key="6">
    <source>
        <dbReference type="HAMAP-Rule" id="MF_01872"/>
    </source>
</evidence>
<dbReference type="EMBL" id="SACS01000001">
    <property type="protein sequence ID" value="RVU41693.1"/>
    <property type="molecule type" value="Genomic_DNA"/>
</dbReference>
<dbReference type="InterPro" id="IPR022882">
    <property type="entry name" value="tRNA_adenine-N6_MeTrfase"/>
</dbReference>
<dbReference type="InterPro" id="IPR050210">
    <property type="entry name" value="tRNA_Adenine-N(6)_MTase"/>
</dbReference>
<name>A0A437R4M5_9GAMM</name>
<organism evidence="8 9">
    <name type="scientific">Rheinheimera riviphila</name>
    <dbReference type="NCBI Taxonomy" id="1834037"/>
    <lineage>
        <taxon>Bacteria</taxon>
        <taxon>Pseudomonadati</taxon>
        <taxon>Pseudomonadota</taxon>
        <taxon>Gammaproteobacteria</taxon>
        <taxon>Chromatiales</taxon>
        <taxon>Chromatiaceae</taxon>
        <taxon>Rheinheimera</taxon>
    </lineage>
</organism>
<evidence type="ECO:0000256" key="3">
    <source>
        <dbReference type="ARBA" id="ARBA00022679"/>
    </source>
</evidence>
<dbReference type="PROSITE" id="PS00092">
    <property type="entry name" value="N6_MTASE"/>
    <property type="match status" value="1"/>
</dbReference>
<keyword evidence="3 6" id="KW-0808">Transferase</keyword>
<keyword evidence="5 6" id="KW-0819">tRNA processing</keyword>
<comment type="catalytic activity">
    <reaction evidence="6">
        <text>adenosine(37) in tRNA1(Val) + S-adenosyl-L-methionine = N(6)-methyladenosine(37) in tRNA1(Val) + S-adenosyl-L-homocysteine + H(+)</text>
        <dbReference type="Rhea" id="RHEA:43160"/>
        <dbReference type="Rhea" id="RHEA-COMP:10369"/>
        <dbReference type="Rhea" id="RHEA-COMP:10370"/>
        <dbReference type="ChEBI" id="CHEBI:15378"/>
        <dbReference type="ChEBI" id="CHEBI:57856"/>
        <dbReference type="ChEBI" id="CHEBI:59789"/>
        <dbReference type="ChEBI" id="CHEBI:74411"/>
        <dbReference type="ChEBI" id="CHEBI:74449"/>
        <dbReference type="EC" id="2.1.1.223"/>
    </reaction>
</comment>
<evidence type="ECO:0000256" key="1">
    <source>
        <dbReference type="ARBA" id="ARBA00022490"/>
    </source>
</evidence>
<dbReference type="Pfam" id="PF05175">
    <property type="entry name" value="MTS"/>
    <property type="match status" value="1"/>
</dbReference>
<dbReference type="SUPFAM" id="SSF53335">
    <property type="entry name" value="S-adenosyl-L-methionine-dependent methyltransferases"/>
    <property type="match status" value="1"/>
</dbReference>
<dbReference type="AlphaFoldDB" id="A0A437R4M5"/>
<comment type="caution">
    <text evidence="8">The sequence shown here is derived from an EMBL/GenBank/DDBJ whole genome shotgun (WGS) entry which is preliminary data.</text>
</comment>